<name>A0ABR4NKW1_9FUNG</name>
<keyword evidence="9" id="KW-1185">Reference proteome</keyword>
<dbReference type="Proteomes" id="UP001527925">
    <property type="component" value="Unassembled WGS sequence"/>
</dbReference>
<evidence type="ECO:0000256" key="3">
    <source>
        <dbReference type="PIRNR" id="PIRNR036492"/>
    </source>
</evidence>
<keyword evidence="6" id="KW-0472">Membrane</keyword>
<dbReference type="Gene3D" id="3.40.309.10">
    <property type="entry name" value="Aldehyde Dehydrogenase, Chain A, domain 2"/>
    <property type="match status" value="1"/>
</dbReference>
<evidence type="ECO:0000313" key="8">
    <source>
        <dbReference type="EMBL" id="KAL2920169.1"/>
    </source>
</evidence>
<feature type="domain" description="Aldehyde dehydrogenase" evidence="7">
    <location>
        <begin position="10"/>
        <end position="447"/>
    </location>
</feature>
<feature type="active site" evidence="4">
    <location>
        <position position="219"/>
    </location>
</feature>
<comment type="caution">
    <text evidence="8">The sequence shown here is derived from an EMBL/GenBank/DDBJ whole genome shotgun (WGS) entry which is preliminary data.</text>
</comment>
<evidence type="ECO:0000256" key="5">
    <source>
        <dbReference type="RuleBase" id="RU003345"/>
    </source>
</evidence>
<dbReference type="Pfam" id="PF00171">
    <property type="entry name" value="Aldedh"/>
    <property type="match status" value="1"/>
</dbReference>
<evidence type="ECO:0000256" key="4">
    <source>
        <dbReference type="PROSITE-ProRule" id="PRU10007"/>
    </source>
</evidence>
<dbReference type="InterPro" id="IPR012394">
    <property type="entry name" value="Aldehyde_DH_NAD(P)"/>
</dbReference>
<dbReference type="SUPFAM" id="SSF53720">
    <property type="entry name" value="ALDH-like"/>
    <property type="match status" value="1"/>
</dbReference>
<accession>A0ABR4NKW1</accession>
<proteinExistence type="inferred from homology"/>
<evidence type="ECO:0000256" key="1">
    <source>
        <dbReference type="ARBA" id="ARBA00009986"/>
    </source>
</evidence>
<evidence type="ECO:0000313" key="9">
    <source>
        <dbReference type="Proteomes" id="UP001527925"/>
    </source>
</evidence>
<organism evidence="8 9">
    <name type="scientific">Polyrhizophydium stewartii</name>
    <dbReference type="NCBI Taxonomy" id="2732419"/>
    <lineage>
        <taxon>Eukaryota</taxon>
        <taxon>Fungi</taxon>
        <taxon>Fungi incertae sedis</taxon>
        <taxon>Chytridiomycota</taxon>
        <taxon>Chytridiomycota incertae sedis</taxon>
        <taxon>Chytridiomycetes</taxon>
        <taxon>Rhizophydiales</taxon>
        <taxon>Rhizophydiales incertae sedis</taxon>
        <taxon>Polyrhizophydium</taxon>
    </lineage>
</organism>
<sequence length="527" mass="57985">MSTALYTPVADIPRLVADARATYETGVTKSLAWRRTQLRALFNMLEKEEEVITEALFRDLRKSRAEGVIFEVGQIRNAVIHALEHLDDWATPEPAPAGNVIYVLDRLEVRRFPLGVVLIIGTWNYPIMLSLGPLVAAIAAGNAAVLKLSEVSAHTAEALLHLLPKYVDNSAIKVVYGAVPESTALLEQRFNLIFYTGNAVVARVIMKAAVKHLTPVVLELGGKSPVIVDKDANIPNAVKRIMWGKTVNAGQTCVAPDYVYVHKSVAAQFYAEIPKAMKALHGDNIAKTHTFPRIVSDRHFNRLVSMLDAELVVPGVEVVYGGHHNATDRFFEPTVLRGVTQDAKKHPVMKEELFGPIMPVIEYDDVDEVIAAIRAKGEPSLALYPFSSNPKFIEKVVNGVDAGNVIANDLLVTVGMENVPFGGVGESGMGSYHGKHGFDTFSHKRTVMIRSSGLEFMNDLRYPLMSYDREGFGYKVVSTVVFEKLPSEAWLAIHSFLKRYIAPLFFKGSLLLGLVIGLAIGFGVRLR</sequence>
<dbReference type="CDD" id="cd07087">
    <property type="entry name" value="ALDH_F3-13-14_CALDH-like"/>
    <property type="match status" value="1"/>
</dbReference>
<dbReference type="InterPro" id="IPR016162">
    <property type="entry name" value="Ald_DH_N"/>
</dbReference>
<dbReference type="PANTHER" id="PTHR43570:SF16">
    <property type="entry name" value="ALDEHYDE DEHYDROGENASE TYPE III, ISOFORM Q"/>
    <property type="match status" value="1"/>
</dbReference>
<dbReference type="Gene3D" id="3.40.605.10">
    <property type="entry name" value="Aldehyde Dehydrogenase, Chain A, domain 1"/>
    <property type="match status" value="1"/>
</dbReference>
<dbReference type="PANTHER" id="PTHR43570">
    <property type="entry name" value="ALDEHYDE DEHYDROGENASE"/>
    <property type="match status" value="1"/>
</dbReference>
<reference evidence="8 9" key="1">
    <citation type="submission" date="2023-09" db="EMBL/GenBank/DDBJ databases">
        <title>Pangenome analysis of Batrachochytrium dendrobatidis and related Chytrids.</title>
        <authorList>
            <person name="Yacoub M.N."/>
            <person name="Stajich J.E."/>
            <person name="James T.Y."/>
        </authorList>
    </citation>
    <scope>NUCLEOTIDE SEQUENCE [LARGE SCALE GENOMIC DNA]</scope>
    <source>
        <strain evidence="8 9">JEL0888</strain>
    </source>
</reference>
<gene>
    <name evidence="8" type="ORF">HK105_200235</name>
</gene>
<keyword evidence="2 3" id="KW-0560">Oxidoreductase</keyword>
<dbReference type="InterPro" id="IPR016161">
    <property type="entry name" value="Ald_DH/histidinol_DH"/>
</dbReference>
<keyword evidence="6" id="KW-1133">Transmembrane helix</keyword>
<keyword evidence="6" id="KW-0812">Transmembrane</keyword>
<dbReference type="InterPro" id="IPR015590">
    <property type="entry name" value="Aldehyde_DH_dom"/>
</dbReference>
<dbReference type="InterPro" id="IPR016163">
    <property type="entry name" value="Ald_DH_C"/>
</dbReference>
<dbReference type="InterPro" id="IPR029510">
    <property type="entry name" value="Ald_DH_CS_GLU"/>
</dbReference>
<dbReference type="PROSITE" id="PS00687">
    <property type="entry name" value="ALDEHYDE_DEHYDR_GLU"/>
    <property type="match status" value="1"/>
</dbReference>
<evidence type="ECO:0000256" key="2">
    <source>
        <dbReference type="ARBA" id="ARBA00023002"/>
    </source>
</evidence>
<comment type="similarity">
    <text evidence="1 3 5">Belongs to the aldehyde dehydrogenase family.</text>
</comment>
<evidence type="ECO:0000256" key="6">
    <source>
        <dbReference type="SAM" id="Phobius"/>
    </source>
</evidence>
<feature type="transmembrane region" description="Helical" evidence="6">
    <location>
        <begin position="504"/>
        <end position="524"/>
    </location>
</feature>
<dbReference type="PIRSF" id="PIRSF036492">
    <property type="entry name" value="ALDH"/>
    <property type="match status" value="1"/>
</dbReference>
<dbReference type="EMBL" id="JADGIZ020000001">
    <property type="protein sequence ID" value="KAL2920169.1"/>
    <property type="molecule type" value="Genomic_DNA"/>
</dbReference>
<protein>
    <recommendedName>
        <fullName evidence="3">Aldehyde dehydrogenase</fullName>
    </recommendedName>
</protein>
<evidence type="ECO:0000259" key="7">
    <source>
        <dbReference type="Pfam" id="PF00171"/>
    </source>
</evidence>